<reference evidence="1 2" key="1">
    <citation type="submission" date="2016-04" db="EMBL/GenBank/DDBJ databases">
        <authorList>
            <person name="Chen L."/>
            <person name="Zhuang W."/>
            <person name="Wang G."/>
        </authorList>
    </citation>
    <scope>NUCLEOTIDE SEQUENCE [LARGE SCALE GENOMIC DNA]</scope>
    <source>
        <strain evidence="2">GR20</strain>
    </source>
</reference>
<dbReference type="Proteomes" id="UP000192277">
    <property type="component" value="Unassembled WGS sequence"/>
</dbReference>
<dbReference type="InterPro" id="IPR012657">
    <property type="entry name" value="23S_rRNA-intervening_sequence"/>
</dbReference>
<sequence>MSTIKSFRHLIVWQKSMNLVTEIYKTTRSFPSEELYALTSQLRRCAVSIPSNIAEGYGRSSTLDYKRFLRIAVGSIYELQTQIEIASNLKYLSSESFGNLSSTAKEIELMLFSLINKLIN</sequence>
<gene>
    <name evidence="1" type="ORF">A4D02_10715</name>
</gene>
<dbReference type="NCBIfam" id="NF008911">
    <property type="entry name" value="PRK12275.1-2"/>
    <property type="match status" value="1"/>
</dbReference>
<organism evidence="1 2">
    <name type="scientific">Niastella koreensis</name>
    <dbReference type="NCBI Taxonomy" id="354356"/>
    <lineage>
        <taxon>Bacteria</taxon>
        <taxon>Pseudomonadati</taxon>
        <taxon>Bacteroidota</taxon>
        <taxon>Chitinophagia</taxon>
        <taxon>Chitinophagales</taxon>
        <taxon>Chitinophagaceae</taxon>
        <taxon>Niastella</taxon>
    </lineage>
</organism>
<dbReference type="PANTHER" id="PTHR38471:SF2">
    <property type="entry name" value="FOUR HELIX BUNDLE PROTEIN"/>
    <property type="match status" value="1"/>
</dbReference>
<dbReference type="NCBIfam" id="TIGR02436">
    <property type="entry name" value="four helix bundle protein"/>
    <property type="match status" value="1"/>
</dbReference>
<name>A0ABX3NRQ7_9BACT</name>
<dbReference type="InterPro" id="IPR036583">
    <property type="entry name" value="23S_rRNA_IVS_sf"/>
</dbReference>
<accession>A0ABX3NRQ7</accession>
<dbReference type="CDD" id="cd16377">
    <property type="entry name" value="23S_rRNA_IVP_like"/>
    <property type="match status" value="1"/>
</dbReference>
<dbReference type="Gene3D" id="1.20.1440.60">
    <property type="entry name" value="23S rRNA-intervening sequence"/>
    <property type="match status" value="1"/>
</dbReference>
<dbReference type="EMBL" id="LWBO01000034">
    <property type="protein sequence ID" value="OQP43940.1"/>
    <property type="molecule type" value="Genomic_DNA"/>
</dbReference>
<evidence type="ECO:0000313" key="1">
    <source>
        <dbReference type="EMBL" id="OQP43940.1"/>
    </source>
</evidence>
<comment type="caution">
    <text evidence="1">The sequence shown here is derived from an EMBL/GenBank/DDBJ whole genome shotgun (WGS) entry which is preliminary data.</text>
</comment>
<dbReference type="SUPFAM" id="SSF158446">
    <property type="entry name" value="IVS-encoded protein-like"/>
    <property type="match status" value="1"/>
</dbReference>
<protein>
    <submittedName>
        <fullName evidence="1">Four helix bundle protein</fullName>
    </submittedName>
</protein>
<evidence type="ECO:0000313" key="2">
    <source>
        <dbReference type="Proteomes" id="UP000192277"/>
    </source>
</evidence>
<proteinExistence type="predicted"/>
<dbReference type="PANTHER" id="PTHR38471">
    <property type="entry name" value="FOUR HELIX BUNDLE PROTEIN"/>
    <property type="match status" value="1"/>
</dbReference>
<keyword evidence="2" id="KW-1185">Reference proteome</keyword>
<dbReference type="Pfam" id="PF05635">
    <property type="entry name" value="23S_rRNA_IVP"/>
    <property type="match status" value="1"/>
</dbReference>
<dbReference type="RefSeq" id="WP_014218936.1">
    <property type="nucleotide sequence ID" value="NZ_LWBO01000034.1"/>
</dbReference>